<comment type="subunit">
    <text evidence="3 15">Homodimer.</text>
</comment>
<dbReference type="Pfam" id="PF01588">
    <property type="entry name" value="tRNA_bind"/>
    <property type="match status" value="1"/>
</dbReference>
<keyword evidence="13 15" id="KW-0030">Aminoacyl-tRNA synthetase</keyword>
<comment type="subcellular location">
    <subcellularLocation>
        <location evidence="2 15">Cytoplasm</location>
    </subcellularLocation>
</comment>
<comment type="similarity">
    <text evidence="15">Belongs to the class-I aminoacyl-tRNA synthetase family. MetG type 2A subfamily.</text>
</comment>
<dbReference type="FunFam" id="2.170.220.10:FF:000002">
    <property type="entry name" value="Methionine--tRNA ligase"/>
    <property type="match status" value="1"/>
</dbReference>
<dbReference type="Gene3D" id="2.40.50.140">
    <property type="entry name" value="Nucleic acid-binding proteins"/>
    <property type="match status" value="1"/>
</dbReference>
<dbReference type="GO" id="GO:0006431">
    <property type="term" value="P:methionyl-tRNA aminoacylation"/>
    <property type="evidence" value="ECO:0007669"/>
    <property type="project" value="UniProtKB-UniRule"/>
</dbReference>
<evidence type="ECO:0000256" key="2">
    <source>
        <dbReference type="ARBA" id="ARBA00004496"/>
    </source>
</evidence>
<evidence type="ECO:0000256" key="3">
    <source>
        <dbReference type="ARBA" id="ARBA00011738"/>
    </source>
</evidence>
<dbReference type="InterPro" id="IPR012340">
    <property type="entry name" value="NA-bd_OB-fold"/>
</dbReference>
<dbReference type="AlphaFoldDB" id="A0A3S4YVQ2"/>
<evidence type="ECO:0000256" key="11">
    <source>
        <dbReference type="ARBA" id="ARBA00022884"/>
    </source>
</evidence>
<evidence type="ECO:0000256" key="1">
    <source>
        <dbReference type="ARBA" id="ARBA00003314"/>
    </source>
</evidence>
<evidence type="ECO:0000256" key="7">
    <source>
        <dbReference type="ARBA" id="ARBA00022723"/>
    </source>
</evidence>
<comment type="catalytic activity">
    <reaction evidence="14 15">
        <text>tRNA(Met) + L-methionine + ATP = L-methionyl-tRNA(Met) + AMP + diphosphate</text>
        <dbReference type="Rhea" id="RHEA:13481"/>
        <dbReference type="Rhea" id="RHEA-COMP:9667"/>
        <dbReference type="Rhea" id="RHEA-COMP:9698"/>
        <dbReference type="ChEBI" id="CHEBI:30616"/>
        <dbReference type="ChEBI" id="CHEBI:33019"/>
        <dbReference type="ChEBI" id="CHEBI:57844"/>
        <dbReference type="ChEBI" id="CHEBI:78442"/>
        <dbReference type="ChEBI" id="CHEBI:78530"/>
        <dbReference type="ChEBI" id="CHEBI:456215"/>
        <dbReference type="EC" id="6.1.1.10"/>
    </reaction>
</comment>
<dbReference type="GO" id="GO:0000049">
    <property type="term" value="F:tRNA binding"/>
    <property type="evidence" value="ECO:0007669"/>
    <property type="project" value="UniProtKB-UniRule"/>
</dbReference>
<dbReference type="EMBL" id="LR134523">
    <property type="protein sequence ID" value="VEJ35890.1"/>
    <property type="molecule type" value="Genomic_DNA"/>
</dbReference>
<dbReference type="NCBIfam" id="NF008900">
    <property type="entry name" value="PRK12267.1"/>
    <property type="match status" value="1"/>
</dbReference>
<dbReference type="HAMAP" id="MF_01228">
    <property type="entry name" value="Met_tRNA_synth_type2"/>
    <property type="match status" value="1"/>
</dbReference>
<feature type="binding site" evidence="15">
    <location>
        <position position="130"/>
    </location>
    <ligand>
        <name>Zn(2+)</name>
        <dbReference type="ChEBI" id="CHEBI:29105"/>
    </ligand>
</feature>
<dbReference type="GO" id="GO:0005737">
    <property type="term" value="C:cytoplasm"/>
    <property type="evidence" value="ECO:0007669"/>
    <property type="project" value="UniProtKB-SubCell"/>
</dbReference>
<dbReference type="RefSeq" id="WP_126465643.1">
    <property type="nucleotide sequence ID" value="NZ_LR134523.1"/>
</dbReference>
<proteinExistence type="inferred from homology"/>
<evidence type="ECO:0000256" key="12">
    <source>
        <dbReference type="ARBA" id="ARBA00022917"/>
    </source>
</evidence>
<keyword evidence="11 15" id="KW-0694">RNA-binding</keyword>
<evidence type="ECO:0000256" key="9">
    <source>
        <dbReference type="ARBA" id="ARBA00022833"/>
    </source>
</evidence>
<comment type="caution">
    <text evidence="15">Lacks conserved residue(s) required for the propagation of feature annotation.</text>
</comment>
<dbReference type="OrthoDB" id="9810191at2"/>
<feature type="short sequence motif" description="'HIGH' region" evidence="15">
    <location>
        <begin position="12"/>
        <end position="22"/>
    </location>
</feature>
<dbReference type="SUPFAM" id="SSF52374">
    <property type="entry name" value="Nucleotidylyl transferase"/>
    <property type="match status" value="1"/>
</dbReference>
<keyword evidence="4 15" id="KW-0963">Cytoplasm</keyword>
<dbReference type="SUPFAM" id="SSF47323">
    <property type="entry name" value="Anticodon-binding domain of a subclass of class I aminoacyl-tRNA synthetases"/>
    <property type="match status" value="1"/>
</dbReference>
<feature type="domain" description="TRNA-binding" evidence="16">
    <location>
        <begin position="557"/>
        <end position="658"/>
    </location>
</feature>
<dbReference type="PROSITE" id="PS00178">
    <property type="entry name" value="AA_TRNA_LIGASE_I"/>
    <property type="match status" value="1"/>
</dbReference>
<comment type="cofactor">
    <cofactor evidence="15">
        <name>Zn(2+)</name>
        <dbReference type="ChEBI" id="CHEBI:29105"/>
    </cofactor>
    <text evidence="15">Binds 1 zinc ion per subunit.</text>
</comment>
<dbReference type="InterPro" id="IPR014758">
    <property type="entry name" value="Met-tRNA_synth"/>
</dbReference>
<dbReference type="InterPro" id="IPR009080">
    <property type="entry name" value="tRNAsynth_Ia_anticodon-bd"/>
</dbReference>
<dbReference type="InterPro" id="IPR041872">
    <property type="entry name" value="Anticodon_Met"/>
</dbReference>
<dbReference type="CDD" id="cd00814">
    <property type="entry name" value="MetRS_core"/>
    <property type="match status" value="1"/>
</dbReference>
<dbReference type="InterPro" id="IPR032678">
    <property type="entry name" value="tRNA-synt_1_cat_dom"/>
</dbReference>
<dbReference type="PANTHER" id="PTHR43326">
    <property type="entry name" value="METHIONYL-TRNA SYNTHETASE"/>
    <property type="match status" value="1"/>
</dbReference>
<dbReference type="EC" id="6.1.1.10" evidence="15"/>
<name>A0A3S4YVQ2_9FIRM</name>
<dbReference type="GO" id="GO:0046872">
    <property type="term" value="F:metal ion binding"/>
    <property type="evidence" value="ECO:0007669"/>
    <property type="project" value="UniProtKB-KW"/>
</dbReference>
<reference evidence="17 18" key="1">
    <citation type="submission" date="2018-12" db="EMBL/GenBank/DDBJ databases">
        <authorList>
            <consortium name="Pathogen Informatics"/>
        </authorList>
    </citation>
    <scope>NUCLEOTIDE SEQUENCE [LARGE SCALE GENOMIC DNA]</scope>
    <source>
        <strain evidence="17 18">NCTC13079</strain>
    </source>
</reference>
<comment type="function">
    <text evidence="1 15">Is required not only for elongation of protein synthesis but also for the initiation of all mRNA translation through initiator tRNA(fMet) aminoacylation.</text>
</comment>
<dbReference type="Gene3D" id="1.10.730.10">
    <property type="entry name" value="Isoleucyl-tRNA Synthetase, Domain 1"/>
    <property type="match status" value="1"/>
</dbReference>
<dbReference type="InterPro" id="IPR001412">
    <property type="entry name" value="aa-tRNA-synth_I_CS"/>
</dbReference>
<evidence type="ECO:0000256" key="13">
    <source>
        <dbReference type="ARBA" id="ARBA00023146"/>
    </source>
</evidence>
<dbReference type="GO" id="GO:0005524">
    <property type="term" value="F:ATP binding"/>
    <property type="evidence" value="ECO:0007669"/>
    <property type="project" value="UniProtKB-UniRule"/>
</dbReference>
<evidence type="ECO:0000313" key="18">
    <source>
        <dbReference type="Proteomes" id="UP000269544"/>
    </source>
</evidence>
<dbReference type="InterPro" id="IPR004495">
    <property type="entry name" value="Met-tRNA-synth_bsu_C"/>
</dbReference>
<keyword evidence="6 15" id="KW-0436">Ligase</keyword>
<keyword evidence="9 15" id="KW-0862">Zinc</keyword>
<evidence type="ECO:0000256" key="6">
    <source>
        <dbReference type="ARBA" id="ARBA00022598"/>
    </source>
</evidence>
<dbReference type="InterPro" id="IPR014729">
    <property type="entry name" value="Rossmann-like_a/b/a_fold"/>
</dbReference>
<feature type="short sequence motif" description="'KMSKS' region" evidence="15">
    <location>
        <begin position="297"/>
        <end position="301"/>
    </location>
</feature>
<feature type="binding site" evidence="15">
    <location>
        <position position="148"/>
    </location>
    <ligand>
        <name>Zn(2+)</name>
        <dbReference type="ChEBI" id="CHEBI:29105"/>
    </ligand>
</feature>
<gene>
    <name evidence="15 17" type="primary">metG</name>
    <name evidence="17" type="ORF">NCTC13079_01078</name>
</gene>
<dbReference type="NCBIfam" id="TIGR00398">
    <property type="entry name" value="metG"/>
    <property type="match status" value="1"/>
</dbReference>
<keyword evidence="7 15" id="KW-0479">Metal-binding</keyword>
<evidence type="ECO:0000313" key="17">
    <source>
        <dbReference type="EMBL" id="VEJ35890.1"/>
    </source>
</evidence>
<dbReference type="Pfam" id="PF09334">
    <property type="entry name" value="tRNA-synt_1g"/>
    <property type="match status" value="1"/>
</dbReference>
<dbReference type="Proteomes" id="UP000269544">
    <property type="component" value="Chromosome"/>
</dbReference>
<dbReference type="InterPro" id="IPR033911">
    <property type="entry name" value="MetRS_core"/>
</dbReference>
<dbReference type="PANTHER" id="PTHR43326:SF1">
    <property type="entry name" value="METHIONINE--TRNA LIGASE, MITOCHONDRIAL"/>
    <property type="match status" value="1"/>
</dbReference>
<evidence type="ECO:0000256" key="10">
    <source>
        <dbReference type="ARBA" id="ARBA00022840"/>
    </source>
</evidence>
<dbReference type="FunFam" id="1.10.730.10:FF:000026">
    <property type="entry name" value="Methionine--tRNA ligase"/>
    <property type="match status" value="1"/>
</dbReference>
<evidence type="ECO:0000256" key="5">
    <source>
        <dbReference type="ARBA" id="ARBA00022555"/>
    </source>
</evidence>
<dbReference type="Gene3D" id="2.170.220.10">
    <property type="match status" value="1"/>
</dbReference>
<dbReference type="InterPro" id="IPR023457">
    <property type="entry name" value="Met-tRNA_synth_2"/>
</dbReference>
<protein>
    <recommendedName>
        <fullName evidence="15">Methionine--tRNA ligase</fullName>
        <ecNumber evidence="15">6.1.1.10</ecNumber>
    </recommendedName>
    <alternativeName>
        <fullName evidence="15">Methionyl-tRNA synthetase</fullName>
        <shortName evidence="15">MetRS</shortName>
    </alternativeName>
</protein>
<evidence type="ECO:0000256" key="8">
    <source>
        <dbReference type="ARBA" id="ARBA00022741"/>
    </source>
</evidence>
<dbReference type="CDD" id="cd02800">
    <property type="entry name" value="tRNA_bind_EcMetRS_like"/>
    <property type="match status" value="1"/>
</dbReference>
<dbReference type="PRINTS" id="PR01041">
    <property type="entry name" value="TRNASYNTHMET"/>
</dbReference>
<dbReference type="InterPro" id="IPR002547">
    <property type="entry name" value="tRNA-bd_dom"/>
</dbReference>
<dbReference type="InterPro" id="IPR015413">
    <property type="entry name" value="Methionyl/Leucyl_tRNA_Synth"/>
</dbReference>
<evidence type="ECO:0000256" key="15">
    <source>
        <dbReference type="HAMAP-Rule" id="MF_01228"/>
    </source>
</evidence>
<keyword evidence="12 15" id="KW-0648">Protein biosynthesis</keyword>
<organism evidence="17 18">
    <name type="scientific">Aedoeadaptatus ivorii</name>
    <dbReference type="NCBI Taxonomy" id="54006"/>
    <lineage>
        <taxon>Bacteria</taxon>
        <taxon>Bacillati</taxon>
        <taxon>Bacillota</taxon>
        <taxon>Tissierellia</taxon>
        <taxon>Tissierellales</taxon>
        <taxon>Peptoniphilaceae</taxon>
        <taxon>Aedoeadaptatus</taxon>
    </lineage>
</organism>
<accession>A0A3S4YVQ2</accession>
<evidence type="ECO:0000256" key="4">
    <source>
        <dbReference type="ARBA" id="ARBA00022490"/>
    </source>
</evidence>
<feature type="binding site" evidence="15">
    <location>
        <position position="145"/>
    </location>
    <ligand>
        <name>Zn(2+)</name>
        <dbReference type="ChEBI" id="CHEBI:29105"/>
    </ligand>
</feature>
<dbReference type="PROSITE" id="PS50886">
    <property type="entry name" value="TRBD"/>
    <property type="match status" value="1"/>
</dbReference>
<sequence length="658" mass="75193">MSKKFYITTPIYYPSDNLHIGHTYCTVAVDAVKRFKTLQGYDVKFTTGTDEHGQKIAGKAEEVGKKPLEYIDAIVADTKKLWETMDIHYDSFVRSTDPVHEANVQALFQKLYDKGEIYKGEYEGYYCTPCEAFWAESQLGEGHTCPDCGRETHKQKEESYFFRLSKYRDKLLAYYDEHPEFIQPAYRKSEMVNSFLKDGLDDLSVTRSSFDWGVPVPFDDEHVIYVWIDALSCYLTGCEFGTDEKTFEEFWPADVHFVGKEIMRFHTIIWPAMLMALDLPLPKQIFGHGWILFDDDKMSKSKGNIIYPEPIIDLYGVDALKYFLLREFSFGHDGSFNVQSFMKRLNSDLANDLGNLLSRTVSMIEKYNDGIVPEAGEATEIDRQLIEVATSTWDEVAREMEGYQFSTALDAIWKLIRRSNKYVDENEPWVLAKGDAAGKKRLYTVLYNLAESLRIVSILLSPFMANTAKDIADQIGAEGEFALDDAKKWGLLESGKKVEKTKIIFPRLDIEEESKRLWAENGVLIERRKQEKLQKGEAIEEEGEEKMERKPEITIDDFDKLDIRVATIESAEEHPNADRLYVLKIRMGAEERTICSSIKEEYTKEELEGRQILVLANLKPTKLRGILSEGMLLAAEDADGKLSLATTMEALKSGAAIG</sequence>
<dbReference type="Gene3D" id="3.40.50.620">
    <property type="entry name" value="HUPs"/>
    <property type="match status" value="1"/>
</dbReference>
<keyword evidence="5 15" id="KW-0820">tRNA-binding</keyword>
<keyword evidence="18" id="KW-1185">Reference proteome</keyword>
<dbReference type="Pfam" id="PF01406">
    <property type="entry name" value="tRNA-synt_1e"/>
    <property type="match status" value="1"/>
</dbReference>
<dbReference type="Pfam" id="PF19303">
    <property type="entry name" value="Anticodon_3"/>
    <property type="match status" value="1"/>
</dbReference>
<keyword evidence="8 15" id="KW-0547">Nucleotide-binding</keyword>
<dbReference type="CDD" id="cd07957">
    <property type="entry name" value="Anticodon_Ia_Met"/>
    <property type="match status" value="1"/>
</dbReference>
<evidence type="ECO:0000259" key="16">
    <source>
        <dbReference type="PROSITE" id="PS50886"/>
    </source>
</evidence>
<dbReference type="SUPFAM" id="SSF50249">
    <property type="entry name" value="Nucleic acid-binding proteins"/>
    <property type="match status" value="1"/>
</dbReference>
<dbReference type="GO" id="GO:0004825">
    <property type="term" value="F:methionine-tRNA ligase activity"/>
    <property type="evidence" value="ECO:0007669"/>
    <property type="project" value="UniProtKB-UniRule"/>
</dbReference>
<feature type="binding site" evidence="15">
    <location>
        <position position="127"/>
    </location>
    <ligand>
        <name>Zn(2+)</name>
        <dbReference type="ChEBI" id="CHEBI:29105"/>
    </ligand>
</feature>
<evidence type="ECO:0000256" key="14">
    <source>
        <dbReference type="ARBA" id="ARBA00047364"/>
    </source>
</evidence>
<dbReference type="NCBIfam" id="TIGR00399">
    <property type="entry name" value="metG_C_term"/>
    <property type="match status" value="1"/>
</dbReference>
<keyword evidence="10 15" id="KW-0067">ATP-binding</keyword>
<dbReference type="FunFam" id="2.40.50.140:FF:000042">
    <property type="entry name" value="Methionine--tRNA ligase"/>
    <property type="match status" value="1"/>
</dbReference>
<dbReference type="KEGG" id="piv:NCTC13079_01078"/>